<dbReference type="AlphaFoldDB" id="A0A0F9IGG3"/>
<comment type="caution">
    <text evidence="4">The sequence shown here is derived from an EMBL/GenBank/DDBJ whole genome shotgun (WGS) entry which is preliminary data.</text>
</comment>
<protein>
    <recommendedName>
        <fullName evidence="3">Terminase large subunit gp17-like C-terminal domain-containing protein</fullName>
    </recommendedName>
</protein>
<name>A0A0F9IGG3_9ZZZZ</name>
<evidence type="ECO:0000256" key="2">
    <source>
        <dbReference type="SAM" id="MobiDB-lite"/>
    </source>
</evidence>
<feature type="domain" description="Terminase large subunit gp17-like C-terminal" evidence="3">
    <location>
        <begin position="310"/>
        <end position="454"/>
    </location>
</feature>
<sequence length="483" mass="55959">MEASQKILLNAAEKALCEKSFYQFFKIGWRYSDPAKFVDDWHIKVLCDALQGVFEGKTTRLIINIPPRCSKSTIICVFFPVWCWIKDPTKKLLTGSHTRDLATRDTVKSRYLMQSSWFRNLWGNAFNLSSDQNQKTYYTNTDMGARYCFSVGGGITGTGADYILLDDPLDSSSGNSKKKRETANQWFDEALSTRLNSQKLGAIVVIMQRLHSKDLTGYLLSKSKEWDHICLPMRFESKSRYDKRKKKGQILSKRFSEKGLKKYEKSVGRYAVASQLQQRPSPREGGIIKCDWIEEYTVLPSKVLSYEWSWDSAIKTGKNNDYTVGTYWAECDSGYYMVDMFRKKVEYPEFKKRLESLYYKHVSNAILVEDKSSGQQLIQEYKRRTRLPIIGMMPGRDMLSSKEERLTQVSDLFESGIVKFPKNAPWLEDVIDELTSFPKADHDDIVDSISQYLSRRIRKMRNSKPVPNDIQDDLKTKSNSLDW</sequence>
<keyword evidence="1" id="KW-1188">Viral release from host cell</keyword>
<proteinExistence type="predicted"/>
<dbReference type="EMBL" id="LAZR01012468">
    <property type="protein sequence ID" value="KKM26666.1"/>
    <property type="molecule type" value="Genomic_DNA"/>
</dbReference>
<gene>
    <name evidence="4" type="ORF">LCGC14_1582470</name>
</gene>
<dbReference type="InterPro" id="IPR035421">
    <property type="entry name" value="Terminase_6C"/>
</dbReference>
<dbReference type="Gene3D" id="3.30.420.240">
    <property type="match status" value="1"/>
</dbReference>
<dbReference type="Pfam" id="PF17289">
    <property type="entry name" value="Terminase_6C"/>
    <property type="match status" value="1"/>
</dbReference>
<dbReference type="NCBIfam" id="TIGR01630">
    <property type="entry name" value="psiM2_ORF9"/>
    <property type="match status" value="1"/>
</dbReference>
<organism evidence="4">
    <name type="scientific">marine sediment metagenome</name>
    <dbReference type="NCBI Taxonomy" id="412755"/>
    <lineage>
        <taxon>unclassified sequences</taxon>
        <taxon>metagenomes</taxon>
        <taxon>ecological metagenomes</taxon>
    </lineage>
</organism>
<reference evidence="4" key="1">
    <citation type="journal article" date="2015" name="Nature">
        <title>Complex archaea that bridge the gap between prokaryotes and eukaryotes.</title>
        <authorList>
            <person name="Spang A."/>
            <person name="Saw J.H."/>
            <person name="Jorgensen S.L."/>
            <person name="Zaremba-Niedzwiedzka K."/>
            <person name="Martijn J."/>
            <person name="Lind A.E."/>
            <person name="van Eijk R."/>
            <person name="Schleper C."/>
            <person name="Guy L."/>
            <person name="Ettema T.J."/>
        </authorList>
    </citation>
    <scope>NUCLEOTIDE SEQUENCE</scope>
</reference>
<evidence type="ECO:0000313" key="4">
    <source>
        <dbReference type="EMBL" id="KKM26666.1"/>
    </source>
</evidence>
<evidence type="ECO:0000259" key="3">
    <source>
        <dbReference type="Pfam" id="PF17289"/>
    </source>
</evidence>
<accession>A0A0F9IGG3</accession>
<feature type="region of interest" description="Disordered" evidence="2">
    <location>
        <begin position="462"/>
        <end position="483"/>
    </location>
</feature>
<evidence type="ECO:0000256" key="1">
    <source>
        <dbReference type="ARBA" id="ARBA00022612"/>
    </source>
</evidence>
<dbReference type="InterPro" id="IPR006517">
    <property type="entry name" value="Phage_terminase_lsu-like_C"/>
</dbReference>